<dbReference type="PANTHER" id="PTHR36937">
    <property type="entry name" value="PROTEIN CBG20935-RELATED"/>
    <property type="match status" value="1"/>
</dbReference>
<dbReference type="OrthoDB" id="5837358at2759"/>
<feature type="non-terminal residue" evidence="2">
    <location>
        <position position="1"/>
    </location>
</feature>
<sequence>PSERQHEQGKPSRSQRERDDLSELNEQISHEYRREKEGRSFEGGEETVRSKCVRMAPVAQKQKSEQKLFEHCEKSTLRKENVGRCVAYFKDCYRYLGKADPLYSIANAFSSAVNLNFANVDVNGIPYYPINEEGSVGVGVGANIPFGSWGGGYSDHVGVRDYWSQHQEVGANWYEGKYGYKNGWSVPLVQSLGIEGGQHNTVSVPLTQKDLGKIMVDNGYGVGGYYGHNDHVGVDWRKGDVLHNFGVSSPFVGAGFNTGQAVTFPSLDTFLNAGKK</sequence>
<feature type="compositionally biased region" description="Basic and acidic residues" evidence="1">
    <location>
        <begin position="28"/>
        <end position="44"/>
    </location>
</feature>
<feature type="compositionally biased region" description="Basic and acidic residues" evidence="1">
    <location>
        <begin position="1"/>
        <end position="21"/>
    </location>
</feature>
<dbReference type="PANTHER" id="PTHR36937:SF4">
    <property type="entry name" value="SECRETED PROTEIN"/>
    <property type="match status" value="1"/>
</dbReference>
<feature type="region of interest" description="Disordered" evidence="1">
    <location>
        <begin position="1"/>
        <end position="44"/>
    </location>
</feature>
<evidence type="ECO:0000313" key="2">
    <source>
        <dbReference type="EMBL" id="RCN36746.1"/>
    </source>
</evidence>
<dbReference type="Proteomes" id="UP000252519">
    <property type="component" value="Unassembled WGS sequence"/>
</dbReference>
<evidence type="ECO:0000313" key="3">
    <source>
        <dbReference type="Proteomes" id="UP000252519"/>
    </source>
</evidence>
<dbReference type="EMBL" id="JOJR01000530">
    <property type="protein sequence ID" value="RCN36746.1"/>
    <property type="molecule type" value="Genomic_DNA"/>
</dbReference>
<evidence type="ECO:0000256" key="1">
    <source>
        <dbReference type="SAM" id="MobiDB-lite"/>
    </source>
</evidence>
<protein>
    <submittedName>
        <fullName evidence="2">Uncharacterized protein</fullName>
    </submittedName>
</protein>
<proteinExistence type="predicted"/>
<keyword evidence="3" id="KW-1185">Reference proteome</keyword>
<dbReference type="AlphaFoldDB" id="A0A368FX25"/>
<comment type="caution">
    <text evidence="2">The sequence shown here is derived from an EMBL/GenBank/DDBJ whole genome shotgun (WGS) entry which is preliminary data.</text>
</comment>
<name>A0A368FX25_ANCCA</name>
<reference evidence="2 3" key="1">
    <citation type="submission" date="2014-10" db="EMBL/GenBank/DDBJ databases">
        <title>Draft genome of the hookworm Ancylostoma caninum.</title>
        <authorList>
            <person name="Mitreva M."/>
        </authorList>
    </citation>
    <scope>NUCLEOTIDE SEQUENCE [LARGE SCALE GENOMIC DNA]</scope>
    <source>
        <strain evidence="2 3">Baltimore</strain>
    </source>
</reference>
<organism evidence="2 3">
    <name type="scientific">Ancylostoma caninum</name>
    <name type="common">Dog hookworm</name>
    <dbReference type="NCBI Taxonomy" id="29170"/>
    <lineage>
        <taxon>Eukaryota</taxon>
        <taxon>Metazoa</taxon>
        <taxon>Ecdysozoa</taxon>
        <taxon>Nematoda</taxon>
        <taxon>Chromadorea</taxon>
        <taxon>Rhabditida</taxon>
        <taxon>Rhabditina</taxon>
        <taxon>Rhabditomorpha</taxon>
        <taxon>Strongyloidea</taxon>
        <taxon>Ancylostomatidae</taxon>
        <taxon>Ancylostomatinae</taxon>
        <taxon>Ancylostoma</taxon>
    </lineage>
</organism>
<accession>A0A368FX25</accession>
<gene>
    <name evidence="2" type="ORF">ANCCAN_17381</name>
</gene>